<reference evidence="2" key="1">
    <citation type="journal article" date="2013" name="Microb. Biotechnol.">
        <title>Metabolic potential of the organic-solvent tolerant Pseudomonas putida DOT-T1E deduced from its annotated genome.</title>
        <authorList>
            <person name="Udaondo Z."/>
            <person name="Molina L."/>
            <person name="Daniels C."/>
            <person name="Gomez M.J."/>
            <person name="Molina-Henares M.A."/>
            <person name="Matilla M.A."/>
            <person name="Roca A."/>
            <person name="Fernandez M."/>
            <person name="Duque E."/>
            <person name="Segura A."/>
            <person name="Ramos J.L."/>
        </authorList>
    </citation>
    <scope>NUCLEOTIDE SEQUENCE [LARGE SCALE GENOMIC DNA]</scope>
    <source>
        <strain evidence="2">DOT-T1E</strain>
    </source>
</reference>
<dbReference type="EMBL" id="CP003734">
    <property type="protein sequence ID" value="AFO48263.1"/>
    <property type="molecule type" value="Genomic_DNA"/>
</dbReference>
<dbReference type="PATRIC" id="fig|1196325.3.peg.2409"/>
<name>I7BA18_PSEPT</name>
<gene>
    <name evidence="1" type="ordered locus">T1E_2415</name>
</gene>
<evidence type="ECO:0000313" key="1">
    <source>
        <dbReference type="EMBL" id="AFO48263.1"/>
    </source>
</evidence>
<dbReference type="KEGG" id="ppx:T1E_2415"/>
<sequence>MEFMASQGPTTSPADWTILFVTSLSMAIAEPSTPEPTHGKPHIAANP</sequence>
<protein>
    <submittedName>
        <fullName evidence="1">Uncharacterized protein</fullName>
    </submittedName>
</protein>
<accession>I7BA18</accession>
<evidence type="ECO:0000313" key="2">
    <source>
        <dbReference type="Proteomes" id="UP000006503"/>
    </source>
</evidence>
<dbReference type="HOGENOM" id="CLU_3172221_0_0_6"/>
<dbReference type="Proteomes" id="UP000006503">
    <property type="component" value="Chromosome"/>
</dbReference>
<organism evidence="1 2">
    <name type="scientific">Pseudomonas putida (strain DOT-T1E)</name>
    <dbReference type="NCBI Taxonomy" id="1196325"/>
    <lineage>
        <taxon>Bacteria</taxon>
        <taxon>Pseudomonadati</taxon>
        <taxon>Pseudomonadota</taxon>
        <taxon>Gammaproteobacteria</taxon>
        <taxon>Pseudomonadales</taxon>
        <taxon>Pseudomonadaceae</taxon>
        <taxon>Pseudomonas</taxon>
    </lineage>
</organism>
<dbReference type="AlphaFoldDB" id="I7BA18"/>
<proteinExistence type="predicted"/>